<accession>A0ACB9ZMB5</accession>
<gene>
    <name evidence="1" type="ORF">M9H77_34077</name>
</gene>
<sequence length="169" mass="17994">MATEAASHPPYPQMILEALDALNQKEGANKSSISKYMESKYQGLPAAHSNLLSASLTRMKESGELAFFKNNYLRPDPSAPPRRGRGRPPKPKEPLPEGAEVEASSPRPRGRPKKDPNAPPMPKKPKVAAAPPPPSSPSPAASKTGRPRGRPRKAKPQAAAQNGVGVEAN</sequence>
<comment type="caution">
    <text evidence="1">The sequence shown here is derived from an EMBL/GenBank/DDBJ whole genome shotgun (WGS) entry which is preliminary data.</text>
</comment>
<dbReference type="EMBL" id="CM044708">
    <property type="protein sequence ID" value="KAI5648072.1"/>
    <property type="molecule type" value="Genomic_DNA"/>
</dbReference>
<organism evidence="1 2">
    <name type="scientific">Catharanthus roseus</name>
    <name type="common">Madagascar periwinkle</name>
    <name type="synonym">Vinca rosea</name>
    <dbReference type="NCBI Taxonomy" id="4058"/>
    <lineage>
        <taxon>Eukaryota</taxon>
        <taxon>Viridiplantae</taxon>
        <taxon>Streptophyta</taxon>
        <taxon>Embryophyta</taxon>
        <taxon>Tracheophyta</taxon>
        <taxon>Spermatophyta</taxon>
        <taxon>Magnoliopsida</taxon>
        <taxon>eudicotyledons</taxon>
        <taxon>Gunneridae</taxon>
        <taxon>Pentapetalae</taxon>
        <taxon>asterids</taxon>
        <taxon>lamiids</taxon>
        <taxon>Gentianales</taxon>
        <taxon>Apocynaceae</taxon>
        <taxon>Rauvolfioideae</taxon>
        <taxon>Vinceae</taxon>
        <taxon>Catharanthinae</taxon>
        <taxon>Catharanthus</taxon>
    </lineage>
</organism>
<evidence type="ECO:0000313" key="2">
    <source>
        <dbReference type="Proteomes" id="UP001060085"/>
    </source>
</evidence>
<name>A0ACB9ZMB5_CATRO</name>
<protein>
    <submittedName>
        <fullName evidence="1">Uncharacterized protein</fullName>
    </submittedName>
</protein>
<reference evidence="2" key="1">
    <citation type="journal article" date="2023" name="Nat. Plants">
        <title>Single-cell RNA sequencing provides a high-resolution roadmap for understanding the multicellular compartmentation of specialized metabolism.</title>
        <authorList>
            <person name="Sun S."/>
            <person name="Shen X."/>
            <person name="Li Y."/>
            <person name="Li Y."/>
            <person name="Wang S."/>
            <person name="Li R."/>
            <person name="Zhang H."/>
            <person name="Shen G."/>
            <person name="Guo B."/>
            <person name="Wei J."/>
            <person name="Xu J."/>
            <person name="St-Pierre B."/>
            <person name="Chen S."/>
            <person name="Sun C."/>
        </authorList>
    </citation>
    <scope>NUCLEOTIDE SEQUENCE [LARGE SCALE GENOMIC DNA]</scope>
</reference>
<proteinExistence type="predicted"/>
<keyword evidence="2" id="KW-1185">Reference proteome</keyword>
<dbReference type="Proteomes" id="UP001060085">
    <property type="component" value="Linkage Group LG08"/>
</dbReference>
<evidence type="ECO:0000313" key="1">
    <source>
        <dbReference type="EMBL" id="KAI5648072.1"/>
    </source>
</evidence>